<dbReference type="AlphaFoldDB" id="A0A415BFY3"/>
<evidence type="ECO:0000313" key="2">
    <source>
        <dbReference type="EMBL" id="RHI83234.1"/>
    </source>
</evidence>
<dbReference type="Pfam" id="PF01381">
    <property type="entry name" value="HTH_3"/>
    <property type="match status" value="1"/>
</dbReference>
<dbReference type="Gene3D" id="1.10.260.40">
    <property type="entry name" value="lambda repressor-like DNA-binding domains"/>
    <property type="match status" value="1"/>
</dbReference>
<dbReference type="CDD" id="cd00093">
    <property type="entry name" value="HTH_XRE"/>
    <property type="match status" value="1"/>
</dbReference>
<dbReference type="InterPro" id="IPR001387">
    <property type="entry name" value="Cro/C1-type_HTH"/>
</dbReference>
<protein>
    <submittedName>
        <fullName evidence="2">XRE family transcriptional regulator</fullName>
    </submittedName>
</protein>
<evidence type="ECO:0000259" key="1">
    <source>
        <dbReference type="PROSITE" id="PS50943"/>
    </source>
</evidence>
<comment type="caution">
    <text evidence="2">The sequence shown here is derived from an EMBL/GenBank/DDBJ whole genome shotgun (WGS) entry which is preliminary data.</text>
</comment>
<dbReference type="EMBL" id="QRLF01000054">
    <property type="protein sequence ID" value="RHI83234.1"/>
    <property type="molecule type" value="Genomic_DNA"/>
</dbReference>
<gene>
    <name evidence="2" type="ORF">DW150_21550</name>
</gene>
<dbReference type="GO" id="GO:0003677">
    <property type="term" value="F:DNA binding"/>
    <property type="evidence" value="ECO:0007669"/>
    <property type="project" value="InterPro"/>
</dbReference>
<dbReference type="SUPFAM" id="SSF47413">
    <property type="entry name" value="lambda repressor-like DNA-binding domains"/>
    <property type="match status" value="1"/>
</dbReference>
<accession>A0A415BFY3</accession>
<proteinExistence type="predicted"/>
<organism evidence="2 3">
    <name type="scientific">Phocaeicola vulgatus</name>
    <name type="common">Bacteroides vulgatus</name>
    <dbReference type="NCBI Taxonomy" id="821"/>
    <lineage>
        <taxon>Bacteria</taxon>
        <taxon>Pseudomonadati</taxon>
        <taxon>Bacteroidota</taxon>
        <taxon>Bacteroidia</taxon>
        <taxon>Bacteroidales</taxon>
        <taxon>Bacteroidaceae</taxon>
        <taxon>Phocaeicola</taxon>
    </lineage>
</organism>
<dbReference type="PROSITE" id="PS50943">
    <property type="entry name" value="HTH_CROC1"/>
    <property type="match status" value="1"/>
</dbReference>
<feature type="domain" description="HTH cro/C1-type" evidence="1">
    <location>
        <begin position="7"/>
        <end position="61"/>
    </location>
</feature>
<name>A0A415BFY3_PHOVU</name>
<reference evidence="2 3" key="1">
    <citation type="submission" date="2018-08" db="EMBL/GenBank/DDBJ databases">
        <title>A genome reference for cultivated species of the human gut microbiota.</title>
        <authorList>
            <person name="Zou Y."/>
            <person name="Xue W."/>
            <person name="Luo G."/>
        </authorList>
    </citation>
    <scope>NUCLEOTIDE SEQUENCE [LARGE SCALE GENOMIC DNA]</scope>
    <source>
        <strain evidence="2 3">AM13-21</strain>
    </source>
</reference>
<dbReference type="RefSeq" id="WP_118292166.1">
    <property type="nucleotide sequence ID" value="NZ_QRLF01000054.1"/>
</dbReference>
<sequence length="79" mass="9100">MESYKVLKNRRSILRISQEDLAEISEISLSTIKNIERGKGNPSLKIIEKICEVLGLEICLNVKKQAKNSNIYERIRNIL</sequence>
<dbReference type="SMART" id="SM00530">
    <property type="entry name" value="HTH_XRE"/>
    <property type="match status" value="1"/>
</dbReference>
<dbReference type="Proteomes" id="UP000285777">
    <property type="component" value="Unassembled WGS sequence"/>
</dbReference>
<dbReference type="InterPro" id="IPR010982">
    <property type="entry name" value="Lambda_DNA-bd_dom_sf"/>
</dbReference>
<evidence type="ECO:0000313" key="3">
    <source>
        <dbReference type="Proteomes" id="UP000285777"/>
    </source>
</evidence>